<dbReference type="EMBL" id="CP010803">
    <property type="protein sequence ID" value="AJY44890.1"/>
    <property type="molecule type" value="Genomic_DNA"/>
</dbReference>
<sequence>MTFIPSLPVLLAFSAATLLLALTPGPDMTLSINKALSEGRAAGLMVLAGTNLGICVHTMLVAFGVSALIIASPTAFFVLKSGGAAYLLWIAVMAIRKGSNFVLEAEAKPERQRGALKAAMLNGFWVNLLNPKVIIFFMTFLPQFVAPGDPNVTGKLLFLGFTFIAVAILPTIAIVLAADRLSGWLATHRRVLRGIDYLFAGVFSLFAVKILLTHAR</sequence>
<comment type="subcellular location">
    <subcellularLocation>
        <location evidence="1">Cell membrane</location>
        <topology evidence="1">Multi-pass membrane protein</topology>
    </subcellularLocation>
</comment>
<dbReference type="PANTHER" id="PTHR30086:SF20">
    <property type="entry name" value="ARGININE EXPORTER PROTEIN ARGO-RELATED"/>
    <property type="match status" value="1"/>
</dbReference>
<gene>
    <name evidence="7" type="ORF">TM49_03025</name>
</gene>
<evidence type="ECO:0000256" key="1">
    <source>
        <dbReference type="ARBA" id="ARBA00004651"/>
    </source>
</evidence>
<feature type="transmembrane region" description="Helical" evidence="6">
    <location>
        <begin position="6"/>
        <end position="23"/>
    </location>
</feature>
<dbReference type="InterPro" id="IPR001123">
    <property type="entry name" value="LeuE-type"/>
</dbReference>
<feature type="transmembrane region" description="Helical" evidence="6">
    <location>
        <begin position="156"/>
        <end position="177"/>
    </location>
</feature>
<accession>A0A0D5LLT0</accession>
<evidence type="ECO:0000313" key="8">
    <source>
        <dbReference type="Proteomes" id="UP000032611"/>
    </source>
</evidence>
<evidence type="ECO:0000256" key="5">
    <source>
        <dbReference type="ARBA" id="ARBA00023136"/>
    </source>
</evidence>
<evidence type="ECO:0000256" key="6">
    <source>
        <dbReference type="SAM" id="Phobius"/>
    </source>
</evidence>
<dbReference type="GO" id="GO:0005886">
    <property type="term" value="C:plasma membrane"/>
    <property type="evidence" value="ECO:0007669"/>
    <property type="project" value="UniProtKB-SubCell"/>
</dbReference>
<dbReference type="AlphaFoldDB" id="A0A0D5LLT0"/>
<reference evidence="7 8" key="1">
    <citation type="journal article" date="2015" name="Genome Announc.">
        <title>Complete genome sequence of Martelella endophytica YC6887, which has antifungal activity associated with a halophyte.</title>
        <authorList>
            <person name="Khan A."/>
            <person name="Khan H."/>
            <person name="Chung E.J."/>
            <person name="Hossain M.T."/>
            <person name="Chung Y.R."/>
        </authorList>
    </citation>
    <scope>NUCLEOTIDE SEQUENCE [LARGE SCALE GENOMIC DNA]</scope>
    <source>
        <strain evidence="7">YC6887</strain>
    </source>
</reference>
<keyword evidence="8" id="KW-1185">Reference proteome</keyword>
<evidence type="ECO:0000256" key="3">
    <source>
        <dbReference type="ARBA" id="ARBA00022692"/>
    </source>
</evidence>
<keyword evidence="5 6" id="KW-0472">Membrane</keyword>
<keyword evidence="2" id="KW-1003">Cell membrane</keyword>
<dbReference type="STRING" id="1486262.TM49_03025"/>
<feature type="transmembrane region" description="Helical" evidence="6">
    <location>
        <begin position="197"/>
        <end position="215"/>
    </location>
</feature>
<evidence type="ECO:0000256" key="2">
    <source>
        <dbReference type="ARBA" id="ARBA00022475"/>
    </source>
</evidence>
<proteinExistence type="predicted"/>
<feature type="transmembrane region" description="Helical" evidence="6">
    <location>
        <begin position="124"/>
        <end position="144"/>
    </location>
</feature>
<dbReference type="OrthoDB" id="9804822at2"/>
<dbReference type="PANTHER" id="PTHR30086">
    <property type="entry name" value="ARGININE EXPORTER PROTEIN ARGO"/>
    <property type="match status" value="1"/>
</dbReference>
<dbReference type="RefSeq" id="WP_045679482.1">
    <property type="nucleotide sequence ID" value="NZ_CP010803.1"/>
</dbReference>
<dbReference type="Proteomes" id="UP000032611">
    <property type="component" value="Chromosome"/>
</dbReference>
<dbReference type="KEGG" id="mey:TM49_03025"/>
<dbReference type="PATRIC" id="fig|1486262.3.peg.618"/>
<dbReference type="Pfam" id="PF01810">
    <property type="entry name" value="LysE"/>
    <property type="match status" value="1"/>
</dbReference>
<evidence type="ECO:0000313" key="7">
    <source>
        <dbReference type="EMBL" id="AJY44890.1"/>
    </source>
</evidence>
<dbReference type="GO" id="GO:0015171">
    <property type="term" value="F:amino acid transmembrane transporter activity"/>
    <property type="evidence" value="ECO:0007669"/>
    <property type="project" value="TreeGrafter"/>
</dbReference>
<organism evidence="7 8">
    <name type="scientific">Martelella endophytica</name>
    <dbReference type="NCBI Taxonomy" id="1486262"/>
    <lineage>
        <taxon>Bacteria</taxon>
        <taxon>Pseudomonadati</taxon>
        <taxon>Pseudomonadota</taxon>
        <taxon>Alphaproteobacteria</taxon>
        <taxon>Hyphomicrobiales</taxon>
        <taxon>Aurantimonadaceae</taxon>
        <taxon>Martelella</taxon>
    </lineage>
</organism>
<protein>
    <submittedName>
        <fullName evidence="7">Threonine transporter RhtB</fullName>
    </submittedName>
</protein>
<keyword evidence="3 6" id="KW-0812">Transmembrane</keyword>
<dbReference type="HOGENOM" id="CLU_079569_3_2_5"/>
<keyword evidence="4 6" id="KW-1133">Transmembrane helix</keyword>
<name>A0A0D5LLT0_MAREN</name>
<feature type="transmembrane region" description="Helical" evidence="6">
    <location>
        <begin position="44"/>
        <end position="71"/>
    </location>
</feature>
<dbReference type="PIRSF" id="PIRSF006324">
    <property type="entry name" value="LeuE"/>
    <property type="match status" value="1"/>
</dbReference>
<evidence type="ECO:0000256" key="4">
    <source>
        <dbReference type="ARBA" id="ARBA00022989"/>
    </source>
</evidence>